<evidence type="ECO:0000256" key="2">
    <source>
        <dbReference type="ARBA" id="ARBA00022692"/>
    </source>
</evidence>
<dbReference type="EMBL" id="GGEC01068476">
    <property type="protein sequence ID" value="MBX48960.1"/>
    <property type="molecule type" value="Transcribed_RNA"/>
</dbReference>
<keyword evidence="4 5" id="KW-0472">Membrane</keyword>
<evidence type="ECO:0000256" key="1">
    <source>
        <dbReference type="ARBA" id="ARBA00004477"/>
    </source>
</evidence>
<dbReference type="PROSITE" id="PS50922">
    <property type="entry name" value="TLC"/>
    <property type="match status" value="1"/>
</dbReference>
<protein>
    <recommendedName>
        <fullName evidence="7">TLC domain-containing protein</fullName>
    </recommendedName>
</protein>
<organism evidence="8">
    <name type="scientific">Rhizophora mucronata</name>
    <name type="common">Asiatic mangrove</name>
    <dbReference type="NCBI Taxonomy" id="61149"/>
    <lineage>
        <taxon>Eukaryota</taxon>
        <taxon>Viridiplantae</taxon>
        <taxon>Streptophyta</taxon>
        <taxon>Embryophyta</taxon>
        <taxon>Tracheophyta</taxon>
        <taxon>Spermatophyta</taxon>
        <taxon>Magnoliopsida</taxon>
        <taxon>eudicotyledons</taxon>
        <taxon>Gunneridae</taxon>
        <taxon>Pentapetalae</taxon>
        <taxon>rosids</taxon>
        <taxon>fabids</taxon>
        <taxon>Malpighiales</taxon>
        <taxon>Rhizophoraceae</taxon>
        <taxon>Rhizophora</taxon>
    </lineage>
</organism>
<dbReference type="GO" id="GO:0005789">
    <property type="term" value="C:endoplasmic reticulum membrane"/>
    <property type="evidence" value="ECO:0007669"/>
    <property type="project" value="UniProtKB-SubCell"/>
</dbReference>
<proteinExistence type="predicted"/>
<keyword evidence="3 6" id="KW-1133">Transmembrane helix</keyword>
<keyword evidence="2 5" id="KW-0812">Transmembrane</keyword>
<dbReference type="GO" id="GO:0046513">
    <property type="term" value="P:ceramide biosynthetic process"/>
    <property type="evidence" value="ECO:0007669"/>
    <property type="project" value="InterPro"/>
</dbReference>
<dbReference type="GO" id="GO:0050291">
    <property type="term" value="F:sphingosine N-acyltransferase activity"/>
    <property type="evidence" value="ECO:0007669"/>
    <property type="project" value="InterPro"/>
</dbReference>
<evidence type="ECO:0000313" key="8">
    <source>
        <dbReference type="EMBL" id="MBX48960.1"/>
    </source>
</evidence>
<reference evidence="8" key="1">
    <citation type="submission" date="2018-02" db="EMBL/GenBank/DDBJ databases">
        <title>Rhizophora mucronata_Transcriptome.</title>
        <authorList>
            <person name="Meera S.P."/>
            <person name="Sreeshan A."/>
            <person name="Augustine A."/>
        </authorList>
    </citation>
    <scope>NUCLEOTIDE SEQUENCE</scope>
    <source>
        <tissue evidence="8">Leaf</tissue>
    </source>
</reference>
<dbReference type="AlphaFoldDB" id="A0A2P2P2L5"/>
<evidence type="ECO:0000256" key="6">
    <source>
        <dbReference type="SAM" id="Phobius"/>
    </source>
</evidence>
<evidence type="ECO:0000259" key="7">
    <source>
        <dbReference type="PROSITE" id="PS50922"/>
    </source>
</evidence>
<sequence length="80" mass="9770">MLRLIFFPFWIIKSTSVELQEVLDVSKVYDRSLFYVFNTMLLMLLVFHIYWWFLICSMILRQLRNRGRVGEDVRSDSEDE</sequence>
<dbReference type="PANTHER" id="PTHR12560:SF0">
    <property type="entry name" value="LD18904P"/>
    <property type="match status" value="1"/>
</dbReference>
<accession>A0A2P2P2L5</accession>
<feature type="transmembrane region" description="Helical" evidence="6">
    <location>
        <begin position="35"/>
        <end position="60"/>
    </location>
</feature>
<evidence type="ECO:0000256" key="3">
    <source>
        <dbReference type="ARBA" id="ARBA00022989"/>
    </source>
</evidence>
<evidence type="ECO:0000256" key="4">
    <source>
        <dbReference type="ARBA" id="ARBA00023136"/>
    </source>
</evidence>
<evidence type="ECO:0000256" key="5">
    <source>
        <dbReference type="PROSITE-ProRule" id="PRU00205"/>
    </source>
</evidence>
<feature type="domain" description="TLC" evidence="7">
    <location>
        <begin position="1"/>
        <end position="64"/>
    </location>
</feature>
<name>A0A2P2P2L5_RHIMU</name>
<comment type="subcellular location">
    <subcellularLocation>
        <location evidence="1">Endoplasmic reticulum membrane</location>
        <topology evidence="1">Multi-pass membrane protein</topology>
    </subcellularLocation>
</comment>
<dbReference type="InterPro" id="IPR006634">
    <property type="entry name" value="TLC-dom"/>
</dbReference>
<dbReference type="PANTHER" id="PTHR12560">
    <property type="entry name" value="LONGEVITY ASSURANCE FACTOR 1 LAG1"/>
    <property type="match status" value="1"/>
</dbReference>
<dbReference type="Pfam" id="PF03798">
    <property type="entry name" value="TRAM_LAG1_CLN8"/>
    <property type="match status" value="1"/>
</dbReference>
<dbReference type="InterPro" id="IPR016439">
    <property type="entry name" value="Lag1/Lac1-like"/>
</dbReference>